<protein>
    <submittedName>
        <fullName evidence="2">Uncharacterized protein</fullName>
    </submittedName>
</protein>
<accession>A0A6I8U0P6</accession>
<name>A0A6I8U0P6_AEDAE</name>
<evidence type="ECO:0000313" key="2">
    <source>
        <dbReference type="EnsemblMetazoa" id="AAEL021509-PA"/>
    </source>
</evidence>
<feature type="region of interest" description="Disordered" evidence="1">
    <location>
        <begin position="1288"/>
        <end position="1429"/>
    </location>
</feature>
<feature type="region of interest" description="Disordered" evidence="1">
    <location>
        <begin position="713"/>
        <end position="741"/>
    </location>
</feature>
<feature type="compositionally biased region" description="Polar residues" evidence="1">
    <location>
        <begin position="1362"/>
        <end position="1386"/>
    </location>
</feature>
<feature type="compositionally biased region" description="Low complexity" evidence="1">
    <location>
        <begin position="1411"/>
        <end position="1420"/>
    </location>
</feature>
<evidence type="ECO:0000313" key="3">
    <source>
        <dbReference type="Proteomes" id="UP000008820"/>
    </source>
</evidence>
<feature type="compositionally biased region" description="Pro residues" evidence="1">
    <location>
        <begin position="1086"/>
        <end position="1104"/>
    </location>
</feature>
<sequence length="1568" mass="175812">MGRPLNRSNPTRRAIRTLSNHHLVIEVSEDGHVQVVSQSIRSMSSPDDPPELTTSIVNAPPLHPTIFDGTYHYDEEDVNSEWTVSSESIPSETSDSEMALEEVVSKQVCSVPVIEPSGERAEARKKSISVVGNFRGQAVGTMIDPDSTVLMQLSRGSFGGYNEILDCMADVDEMLNNQQSVVILKYPDGNDSQRSTRTPKSHVETVKNMMEMTEDILRRVQGSSRESILVKLQNTLGEILRQPEDTIAIHTFSREDTEHPRSKAFIGYFKKDDDAALFVQFHESNNEIVKSFSGCEDEEQMGVERLKSFLQESLHSQEQILGRTLEIEPEITISRSGNTVIGVLSFPNTSSALVRTNVDNFPVEQERPEMVRSMKDLLQNLVQQSSGKLLVQMHSESDRRTLVDQIKSELDESIKSGTAESEVSAISVRESDDKVIGVLSYSGGSIVIQTSSKNWIHAHSSSDPKDLLASMRLMIELFIMSSELTDVDLRSLASIIVQAFHSARVQISDEFRNEHVLQKIKFVIHQLMNPSSREDPLLIINQIRNTMEDIASPEFAAGPSEEPYSTDVLINYLDELICEENTQYDDALILRTLRGALLDVLIHYDLSLSAALEELLEVIKMVPAENVELHPPSTVVSSPGMINIANEPFLLERFSSDHPSREVVQKIHNLLGDEEPSEGREVSYLTTFQTLFLTLLRIIGGWSLRVKSFLSKESRQTDSTKQESESKLEPEPGTSIQRKPSVSFHLLKHPNDADERTPSNISQQLEDERQKLNSAIDDLRTFLEESLNVPDAWDRQRKGSRLEFSGGRTAVKQRMLHLFSKLLDEAGKLKVTEKSCDSIHIHLDSASGELERKEGAQYVVLSGNVRDRQHNLGLFFEARMMDLEEASKVESEVECVTEVRRLSDESEELDASELVPEIVNSCLAEVGSEREEDVEQEGGGVGEFRLQETLSRYFELIQSYMQETMDPMREALGFILEKLAAAGTEKIREIRSSFIQTSSNFEQSYIVEEQDSREEVVEARVEDLTQQATSVQCVASVAHQSIQNDELLIGQPSRLDNIESSLNELTQQMSELCRLLRKPITEDLPMAPPYLNSPPSTPTSPPPSIQSSDTETSFVSVVPTAPPHEEIDGCLSVTVEIVSIEEQRRLSEVSGASDEHDQFQSAIECSTDAKLRASDEIAEPPESCQVGSGEAPARETTFTEMEQPEWFGELPRRSTACQTVESSGTQTDAEVSPDTIEVAVQVVELEEPDVPEIQESSVVSEQRSSLFAELGKRLSSLITSIDAKPAVEDNKKRRSTRVSIVEPVASSDSEEDQPTDPISQTDMDDQIQLEQEQSSRRITTVSITEATESVESSSELNRSSLDDQSQDPQRRSTSASIVEPTTSFSETGEDHKRISRQSKESDLVDEPFVQTRRSTSTSSRDPAKMSTEQFRRSMDKLEEDALQMTEIPVRDGRNPKLCDVVLSYQCRQMDEIGRRFTSPVEIYSCHAVGPSQLMVHWKVAPQFEDQIGGFEIYVDGEASMFYYSHRRRTGLLEDIDTEKQHRIVIYCNPKSWISDGVQWAPGIFFYHL</sequence>
<gene>
    <name evidence="2" type="primary">110679879</name>
</gene>
<dbReference type="OrthoDB" id="7763124at2759"/>
<feature type="region of interest" description="Disordered" evidence="1">
    <location>
        <begin position="1084"/>
        <end position="1116"/>
    </location>
</feature>
<evidence type="ECO:0000256" key="1">
    <source>
        <dbReference type="SAM" id="MobiDB-lite"/>
    </source>
</evidence>
<feature type="compositionally biased region" description="Basic and acidic residues" evidence="1">
    <location>
        <begin position="713"/>
        <end position="730"/>
    </location>
</feature>
<reference evidence="2" key="2">
    <citation type="submission" date="2020-05" db="UniProtKB">
        <authorList>
            <consortium name="EnsemblMetazoa"/>
        </authorList>
    </citation>
    <scope>IDENTIFICATION</scope>
    <source>
        <strain evidence="2">LVP_AGWG</strain>
    </source>
</reference>
<keyword evidence="3" id="KW-1185">Reference proteome</keyword>
<dbReference type="EnsemblMetazoa" id="AAEL021509-RA">
    <property type="protein sequence ID" value="AAEL021509-PA"/>
    <property type="gene ID" value="AAEL021509"/>
</dbReference>
<proteinExistence type="predicted"/>
<feature type="compositionally biased region" description="Low complexity" evidence="1">
    <location>
        <begin position="1338"/>
        <end position="1359"/>
    </location>
</feature>
<organism evidence="2 3">
    <name type="scientific">Aedes aegypti</name>
    <name type="common">Yellowfever mosquito</name>
    <name type="synonym">Culex aegypti</name>
    <dbReference type="NCBI Taxonomy" id="7159"/>
    <lineage>
        <taxon>Eukaryota</taxon>
        <taxon>Metazoa</taxon>
        <taxon>Ecdysozoa</taxon>
        <taxon>Arthropoda</taxon>
        <taxon>Hexapoda</taxon>
        <taxon>Insecta</taxon>
        <taxon>Pterygota</taxon>
        <taxon>Neoptera</taxon>
        <taxon>Endopterygota</taxon>
        <taxon>Diptera</taxon>
        <taxon>Nematocera</taxon>
        <taxon>Culicoidea</taxon>
        <taxon>Culicidae</taxon>
        <taxon>Culicinae</taxon>
        <taxon>Aedini</taxon>
        <taxon>Aedes</taxon>
        <taxon>Stegomyia</taxon>
    </lineage>
</organism>
<reference evidence="2 3" key="1">
    <citation type="submission" date="2017-06" db="EMBL/GenBank/DDBJ databases">
        <title>Aedes aegypti genome working group (AGWG) sequencing and assembly.</title>
        <authorList>
            <consortium name="Aedes aegypti Genome Working Group (AGWG)"/>
            <person name="Matthews B.J."/>
        </authorList>
    </citation>
    <scope>NUCLEOTIDE SEQUENCE [LARGE SCALE GENOMIC DNA]</scope>
    <source>
        <strain evidence="2 3">LVP_AGWG</strain>
    </source>
</reference>
<dbReference type="Proteomes" id="UP000008820">
    <property type="component" value="Chromosome 3"/>
</dbReference>
<feature type="compositionally biased region" description="Basic and acidic residues" evidence="1">
    <location>
        <begin position="1388"/>
        <end position="1402"/>
    </location>
</feature>
<dbReference type="InParanoid" id="A0A6I8U0P6"/>